<evidence type="ECO:0000259" key="12">
    <source>
        <dbReference type="PROSITE" id="PS50929"/>
    </source>
</evidence>
<dbReference type="InterPro" id="IPR003439">
    <property type="entry name" value="ABC_transporter-like_ATP-bd"/>
</dbReference>
<protein>
    <submittedName>
        <fullName evidence="13">ATP-binding cassette domain-containing protein</fullName>
    </submittedName>
</protein>
<dbReference type="EMBL" id="JABZGW010000029">
    <property type="protein sequence ID" value="MBF4807333.1"/>
    <property type="molecule type" value="Genomic_DNA"/>
</dbReference>
<dbReference type="PROSITE" id="PS50893">
    <property type="entry name" value="ABC_TRANSPORTER_2"/>
    <property type="match status" value="3"/>
</dbReference>
<dbReference type="PROSITE" id="PS50929">
    <property type="entry name" value="ABC_TM1F"/>
    <property type="match status" value="1"/>
</dbReference>
<feature type="transmembrane region" description="Helical" evidence="10">
    <location>
        <begin position="785"/>
        <end position="809"/>
    </location>
</feature>
<evidence type="ECO:0000256" key="7">
    <source>
        <dbReference type="ARBA" id="ARBA00022989"/>
    </source>
</evidence>
<evidence type="ECO:0000256" key="5">
    <source>
        <dbReference type="ARBA" id="ARBA00022741"/>
    </source>
</evidence>
<dbReference type="AlphaFoldDB" id="A0A930YMU9"/>
<name>A0A930YMU9_9ACTN</name>
<dbReference type="GO" id="GO:0005886">
    <property type="term" value="C:plasma membrane"/>
    <property type="evidence" value="ECO:0007669"/>
    <property type="project" value="UniProtKB-SubCell"/>
</dbReference>
<dbReference type="NCBIfam" id="NF010167">
    <property type="entry name" value="PRK13648.1"/>
    <property type="match status" value="3"/>
</dbReference>
<dbReference type="Gene3D" id="1.20.1560.10">
    <property type="entry name" value="ABC transporter type 1, transmembrane domain"/>
    <property type="match status" value="1"/>
</dbReference>
<dbReference type="GO" id="GO:0140359">
    <property type="term" value="F:ABC-type transporter activity"/>
    <property type="evidence" value="ECO:0007669"/>
    <property type="project" value="InterPro"/>
</dbReference>
<dbReference type="Pfam" id="PF00005">
    <property type="entry name" value="ABC_tran"/>
    <property type="match status" value="3"/>
</dbReference>
<feature type="domain" description="ABC transporter" evidence="11">
    <location>
        <begin position="277"/>
        <end position="498"/>
    </location>
</feature>
<dbReference type="PANTHER" id="PTHR24221:SF654">
    <property type="entry name" value="ATP-BINDING CASSETTE SUB-FAMILY B MEMBER 6"/>
    <property type="match status" value="1"/>
</dbReference>
<dbReference type="Pfam" id="PF00664">
    <property type="entry name" value="ABC_membrane"/>
    <property type="match status" value="1"/>
</dbReference>
<sequence length="1098" mass="120865">MIRFKDVSFHYDTENGTGDGVDHIDLEIADGMFTVLVGKSGCGKTTLTRLINGLAPNFYEGEMEGVVYVDDLCTTTAALHDTAAHIGSVFQNPKSQFFNVDTTGELVFGCENQALPREEIRRRLNKTCADMQLDALMNRNIFELSGGEKQQIACGSVYASEPRVYVMDEPSSNLDKKAIRRLHDILVKMKEEGKTVVLSEHRLHYLMDLADQFVYVKDGHIEKILSSQEMRSLNDMQLSELGLRCTDLRNLNKDRPEGCQTVDAPTPDTPTEQYPALEAVDLTCSRGNSRVLDVDRIAFPRHSIVAVIGDNGCGKSTLAESLCGIIPSDGSVAFTGAFKSARERSKKSFMVMQDVNRQLFAEDVAEEVSLNASVSKEEIDHILAGLGLLEYKGRHPASLSGGQKQRVAIASALCAGKDILFYDEPTSGLDRRGMEHFGALLQSMRTEVQCSIIITHDPELIMQCCTHILHVRDGRAVAFYPLDNEGIVRVRAYFLSPSDTNSSKKRDRSGAIGKILRYAGEHKTTIAVAVLLMIIGAIASITPYLFIYDLISSALVGKNVTFLSAVPAVIAVALCELVHAVSYTAGLVLSHKAAFETLENLKKFLQERLETQPVGSVKDLGTGAIKKLFTDDIESIELLLAHMIPEGISNLAVIAVVLLTIVALDWQMALCTIIVLILGVIVSQQMYSIGIDKMGSYFAATKRLNNTIIEYVNGMEVVRIFNRQKDSGEKFEHAVASYRDQALGWYKICWPWMALYSSLFSNIMLYSLPFGILSVLLGQITVPQCVLVLCLSFGIGPLLLHCMTFIGAIPQVNFKIQALEKALDQTPLQTGNESFSGNGHTVIFEDVRFSYHDNEVLKGISFTASEGHMTALVGESGSGKSTIARLLVHHYDPTSGSISIGGQHIDDMELRSLNDQISYVSQDLFLFDRSILENIRVGRPSATDMEVYEAAKRAQCDEFIKDLENGYETNVGTAGNRLSGGQRQRISFARAILKDAPIVVLDEATAFVDPENEQKMNRAIHEIIDGKTVIVIAHKLRSIAGADKIIMLQQGRILAEGTQDELIASCPEYHALWDASEKLSGWTLKDNALEGSRKEAPC</sequence>
<keyword evidence="2" id="KW-0813">Transport</keyword>
<dbReference type="InterPro" id="IPR017871">
    <property type="entry name" value="ABC_transporter-like_CS"/>
</dbReference>
<dbReference type="FunFam" id="3.40.50.300:FF:000221">
    <property type="entry name" value="Multidrug ABC transporter ATP-binding protein"/>
    <property type="match status" value="1"/>
</dbReference>
<keyword evidence="4 10" id="KW-0812">Transmembrane</keyword>
<dbReference type="Proteomes" id="UP000698335">
    <property type="component" value="Unassembled WGS sequence"/>
</dbReference>
<evidence type="ECO:0000259" key="11">
    <source>
        <dbReference type="PROSITE" id="PS50893"/>
    </source>
</evidence>
<evidence type="ECO:0000256" key="2">
    <source>
        <dbReference type="ARBA" id="ARBA00022448"/>
    </source>
</evidence>
<dbReference type="InterPro" id="IPR011527">
    <property type="entry name" value="ABC1_TM_dom"/>
</dbReference>
<comment type="subcellular location">
    <subcellularLocation>
        <location evidence="1">Cell inner membrane</location>
        <topology evidence="1">Multi-pass membrane protein</topology>
    </subcellularLocation>
</comment>
<dbReference type="Gene3D" id="3.40.50.300">
    <property type="entry name" value="P-loop containing nucleotide triphosphate hydrolases"/>
    <property type="match status" value="3"/>
</dbReference>
<dbReference type="CDD" id="cd07346">
    <property type="entry name" value="ABC_6TM_exporters"/>
    <property type="match status" value="1"/>
</dbReference>
<comment type="similarity">
    <text evidence="9">Belongs to the ABC transporter superfamily. Siderophore-Fe(3+) uptake transporter (SIUT) (TC 3.A.1.21) family.</text>
</comment>
<dbReference type="InterPro" id="IPR015856">
    <property type="entry name" value="ABC_transpr_CbiO/EcfA_su"/>
</dbReference>
<dbReference type="PANTHER" id="PTHR24221">
    <property type="entry name" value="ATP-BINDING CASSETTE SUB-FAMILY B"/>
    <property type="match status" value="1"/>
</dbReference>
<evidence type="ECO:0000256" key="4">
    <source>
        <dbReference type="ARBA" id="ARBA00022692"/>
    </source>
</evidence>
<evidence type="ECO:0000313" key="13">
    <source>
        <dbReference type="EMBL" id="MBF4807333.1"/>
    </source>
</evidence>
<evidence type="ECO:0000256" key="8">
    <source>
        <dbReference type="ARBA" id="ARBA00023136"/>
    </source>
</evidence>
<organism evidence="13 14">
    <name type="scientific">Lancefieldella rimae</name>
    <dbReference type="NCBI Taxonomy" id="1383"/>
    <lineage>
        <taxon>Bacteria</taxon>
        <taxon>Bacillati</taxon>
        <taxon>Actinomycetota</taxon>
        <taxon>Coriobacteriia</taxon>
        <taxon>Coriobacteriales</taxon>
        <taxon>Atopobiaceae</taxon>
        <taxon>Lancefieldella</taxon>
    </lineage>
</organism>
<dbReference type="GO" id="GO:0016887">
    <property type="term" value="F:ATP hydrolysis activity"/>
    <property type="evidence" value="ECO:0007669"/>
    <property type="project" value="InterPro"/>
</dbReference>
<evidence type="ECO:0000256" key="10">
    <source>
        <dbReference type="SAM" id="Phobius"/>
    </source>
</evidence>
<dbReference type="InterPro" id="IPR036640">
    <property type="entry name" value="ABC1_TM_sf"/>
</dbReference>
<accession>A0A930YMU9</accession>
<feature type="domain" description="ABC transporter" evidence="11">
    <location>
        <begin position="842"/>
        <end position="1075"/>
    </location>
</feature>
<dbReference type="SMART" id="SM00382">
    <property type="entry name" value="AAA"/>
    <property type="match status" value="3"/>
</dbReference>
<feature type="transmembrane region" description="Helical" evidence="10">
    <location>
        <begin position="669"/>
        <end position="687"/>
    </location>
</feature>
<comment type="caution">
    <text evidence="13">The sequence shown here is derived from an EMBL/GenBank/DDBJ whole genome shotgun (WGS) entry which is preliminary data.</text>
</comment>
<feature type="domain" description="ABC transmembrane type-1" evidence="12">
    <location>
        <begin position="527"/>
        <end position="811"/>
    </location>
</feature>
<evidence type="ECO:0000313" key="14">
    <source>
        <dbReference type="Proteomes" id="UP000698335"/>
    </source>
</evidence>
<dbReference type="InterPro" id="IPR003593">
    <property type="entry name" value="AAA+_ATPase"/>
</dbReference>
<proteinExistence type="inferred from homology"/>
<dbReference type="InterPro" id="IPR027417">
    <property type="entry name" value="P-loop_NTPase"/>
</dbReference>
<evidence type="ECO:0000256" key="1">
    <source>
        <dbReference type="ARBA" id="ARBA00004429"/>
    </source>
</evidence>
<evidence type="ECO:0000256" key="9">
    <source>
        <dbReference type="ARBA" id="ARBA00023455"/>
    </source>
</evidence>
<reference evidence="13" key="1">
    <citation type="submission" date="2020-04" db="EMBL/GenBank/DDBJ databases">
        <title>Deep metagenomics examines the oral microbiome during advanced dental caries in children, revealing novel taxa and co-occurrences with host molecules.</title>
        <authorList>
            <person name="Baker J.L."/>
            <person name="Morton J.T."/>
            <person name="Dinis M."/>
            <person name="Alvarez R."/>
            <person name="Tran N.C."/>
            <person name="Knight R."/>
            <person name="Edlund A."/>
        </authorList>
    </citation>
    <scope>NUCLEOTIDE SEQUENCE</scope>
    <source>
        <strain evidence="13">JCVI_38_bin.5</strain>
    </source>
</reference>
<dbReference type="InterPro" id="IPR039421">
    <property type="entry name" value="Type_1_exporter"/>
</dbReference>
<dbReference type="GO" id="GO:0005524">
    <property type="term" value="F:ATP binding"/>
    <property type="evidence" value="ECO:0007669"/>
    <property type="project" value="UniProtKB-KW"/>
</dbReference>
<keyword evidence="5" id="KW-0547">Nucleotide-binding</keyword>
<feature type="transmembrane region" description="Helical" evidence="10">
    <location>
        <begin position="647"/>
        <end position="664"/>
    </location>
</feature>
<keyword evidence="7 10" id="KW-1133">Transmembrane helix</keyword>
<keyword evidence="6 13" id="KW-0067">ATP-binding</keyword>
<dbReference type="SUPFAM" id="SSF90123">
    <property type="entry name" value="ABC transporter transmembrane region"/>
    <property type="match status" value="1"/>
</dbReference>
<keyword evidence="3" id="KW-1003">Cell membrane</keyword>
<feature type="transmembrane region" description="Helical" evidence="10">
    <location>
        <begin position="526"/>
        <end position="548"/>
    </location>
</feature>
<dbReference type="CDD" id="cd03225">
    <property type="entry name" value="ABC_cobalt_CbiO_domain1"/>
    <property type="match status" value="1"/>
</dbReference>
<feature type="transmembrane region" description="Helical" evidence="10">
    <location>
        <begin position="753"/>
        <end position="778"/>
    </location>
</feature>
<keyword evidence="8 10" id="KW-0472">Membrane</keyword>
<dbReference type="SUPFAM" id="SSF52540">
    <property type="entry name" value="P-loop containing nucleoside triphosphate hydrolases"/>
    <property type="match status" value="3"/>
</dbReference>
<gene>
    <name evidence="13" type="ORF">HXK26_01360</name>
</gene>
<feature type="domain" description="ABC transporter" evidence="11">
    <location>
        <begin position="2"/>
        <end position="243"/>
    </location>
</feature>
<feature type="transmembrane region" description="Helical" evidence="10">
    <location>
        <begin position="560"/>
        <end position="581"/>
    </location>
</feature>
<evidence type="ECO:0000256" key="3">
    <source>
        <dbReference type="ARBA" id="ARBA00022475"/>
    </source>
</evidence>
<dbReference type="PROSITE" id="PS00211">
    <property type="entry name" value="ABC_TRANSPORTER_1"/>
    <property type="match status" value="2"/>
</dbReference>
<evidence type="ECO:0000256" key="6">
    <source>
        <dbReference type="ARBA" id="ARBA00022840"/>
    </source>
</evidence>